<dbReference type="Pfam" id="PF03055">
    <property type="entry name" value="RPE65"/>
    <property type="match status" value="1"/>
</dbReference>
<sequence>MAISSCDDLLLPAASPPATVSSGNVSSSGNLLLRLTVSFGDISSCDVSFSDFFSCGDLFLRRSPAPAISSIELLNCEFLLRQTHNVALLVSDELKLEKLDDLNSMATSSFYKPLFLVKCSIEKRPSYVSHKNSHHNHFNIPIASAFKKMTMIGLPEFPKIVATSAVRLVDAFVDSFFEFIDQPLLPSQNNFAPVEELGETMVVTNNIDGHIPNGFPEGVYIRNGPNPLFGGLKSTNSIFGKTSHVWVEGEGMLHALYFNYNNNNNNNNWTVLYNNRHVETETYKLEKQRNKPSFLPAIQGDSLAILFAYLLNLLRFGKVNKYISNTNVFEHSGKFYSVAESHIPQEIDIFTLKTLRNWDVNGAWNRPFCSHPKKAPGTGELVTLGISPILPFCELGIISADGKKLDHKVDLKLNRCTLCHELGVTQRYNVIMDFPLTIDLLRLVKGEQLIRYDKDEYARIGVMPRYGDASSIKWFEVEPNCTFHIINSFEEGHEVVVRGCRSLDSLIPGPHPSSSSNELDCLSRCYEWRLNMETGEVKERSLIGPKVVYMDFPMVNENFMGIKNRYAYTQVVDPLASSTQDVPKYGGLAKLYFEESSSEKLFMGDKQHDEDPIRVEYHMFEKNTFCSGAAFVPKDGGVEEDDGWIISFVHNEDDAISQVHIIDGKKLSGEAVAKITLPCRIPYGFHGAFMPISFQASH</sequence>
<feature type="binding site" evidence="5">
    <location>
        <position position="484"/>
    </location>
    <ligand>
        <name>Fe cation</name>
        <dbReference type="ChEBI" id="CHEBI:24875"/>
        <note>catalytic</note>
    </ligand>
</feature>
<accession>A0A444X6M0</accession>
<comment type="similarity">
    <text evidence="1">Belongs to the carotenoid oxygenase family.</text>
</comment>
<dbReference type="EMBL" id="SDMP01000020">
    <property type="protein sequence ID" value="RYQ85336.1"/>
    <property type="molecule type" value="Genomic_DNA"/>
</dbReference>
<dbReference type="GO" id="GO:0016121">
    <property type="term" value="P:carotene catabolic process"/>
    <property type="evidence" value="ECO:0007669"/>
    <property type="project" value="TreeGrafter"/>
</dbReference>
<comment type="cofactor">
    <cofactor evidence="5">
        <name>Fe(2+)</name>
        <dbReference type="ChEBI" id="CHEBI:29033"/>
    </cofactor>
    <text evidence="5">Binds 1 Fe(2+) ion per subunit.</text>
</comment>
<dbReference type="GO" id="GO:0010436">
    <property type="term" value="F:carotenoid dioxygenase activity"/>
    <property type="evidence" value="ECO:0007669"/>
    <property type="project" value="TreeGrafter"/>
</dbReference>
<evidence type="ECO:0000256" key="2">
    <source>
        <dbReference type="ARBA" id="ARBA00022723"/>
    </source>
</evidence>
<protein>
    <recommendedName>
        <fullName evidence="8">Carotenoid 9,10(9',10')-cleavage dioxygenase</fullName>
    </recommendedName>
</protein>
<evidence type="ECO:0000313" key="6">
    <source>
        <dbReference type="EMBL" id="RYQ85336.1"/>
    </source>
</evidence>
<evidence type="ECO:0000256" key="5">
    <source>
        <dbReference type="PIRSR" id="PIRSR604294-1"/>
    </source>
</evidence>
<feature type="binding site" evidence="5">
    <location>
        <position position="686"/>
    </location>
    <ligand>
        <name>Fe cation</name>
        <dbReference type="ChEBI" id="CHEBI:24875"/>
        <note>catalytic</note>
    </ligand>
</feature>
<evidence type="ECO:0000313" key="7">
    <source>
        <dbReference type="Proteomes" id="UP000289738"/>
    </source>
</evidence>
<dbReference type="Proteomes" id="UP000289738">
    <property type="component" value="Chromosome B10"/>
</dbReference>
<dbReference type="PANTHER" id="PTHR10543:SF142">
    <property type="entry name" value="OS06G0162550 PROTEIN"/>
    <property type="match status" value="1"/>
</dbReference>
<proteinExistence type="inferred from homology"/>
<evidence type="ECO:0000256" key="3">
    <source>
        <dbReference type="ARBA" id="ARBA00022964"/>
    </source>
</evidence>
<dbReference type="InterPro" id="IPR004294">
    <property type="entry name" value="Carotenoid_Oase"/>
</dbReference>
<feature type="binding site" evidence="5">
    <location>
        <position position="420"/>
    </location>
    <ligand>
        <name>Fe cation</name>
        <dbReference type="ChEBI" id="CHEBI:24875"/>
        <note>catalytic</note>
    </ligand>
</feature>
<keyword evidence="7" id="KW-1185">Reference proteome</keyword>
<dbReference type="AlphaFoldDB" id="A0A444X6M0"/>
<comment type="caution">
    <text evidence="6">The sequence shown here is derived from an EMBL/GenBank/DDBJ whole genome shotgun (WGS) entry which is preliminary data.</text>
</comment>
<gene>
    <name evidence="6" type="ORF">Ahy_B10g104869</name>
</gene>
<keyword evidence="2 5" id="KW-0479">Metal-binding</keyword>
<keyword evidence="3" id="KW-0223">Dioxygenase</keyword>
<dbReference type="GO" id="GO:0046872">
    <property type="term" value="F:metal ion binding"/>
    <property type="evidence" value="ECO:0007669"/>
    <property type="project" value="UniProtKB-KW"/>
</dbReference>
<evidence type="ECO:0000256" key="1">
    <source>
        <dbReference type="ARBA" id="ARBA00006787"/>
    </source>
</evidence>
<dbReference type="PANTHER" id="PTHR10543">
    <property type="entry name" value="BETA-CAROTENE DIOXYGENASE"/>
    <property type="match status" value="1"/>
</dbReference>
<keyword evidence="3" id="KW-0560">Oxidoreductase</keyword>
<feature type="binding site" evidence="5">
    <location>
        <position position="371"/>
    </location>
    <ligand>
        <name>Fe cation</name>
        <dbReference type="ChEBI" id="CHEBI:24875"/>
        <note>catalytic</note>
    </ligand>
</feature>
<evidence type="ECO:0008006" key="8">
    <source>
        <dbReference type="Google" id="ProtNLM"/>
    </source>
</evidence>
<reference evidence="6 7" key="1">
    <citation type="submission" date="2019-01" db="EMBL/GenBank/DDBJ databases">
        <title>Sequencing of cultivated peanut Arachis hypogaea provides insights into genome evolution and oil improvement.</title>
        <authorList>
            <person name="Chen X."/>
        </authorList>
    </citation>
    <scope>NUCLEOTIDE SEQUENCE [LARGE SCALE GENOMIC DNA]</scope>
    <source>
        <strain evidence="7">cv. Fuhuasheng</strain>
        <tissue evidence="6">Leaves</tissue>
    </source>
</reference>
<dbReference type="GO" id="GO:0009570">
    <property type="term" value="C:chloroplast stroma"/>
    <property type="evidence" value="ECO:0007669"/>
    <property type="project" value="TreeGrafter"/>
</dbReference>
<name>A0A444X6M0_ARAHY</name>
<evidence type="ECO:0000256" key="4">
    <source>
        <dbReference type="ARBA" id="ARBA00023004"/>
    </source>
</evidence>
<keyword evidence="4 5" id="KW-0408">Iron</keyword>
<dbReference type="STRING" id="3818.A0A444X6M0"/>
<organism evidence="6 7">
    <name type="scientific">Arachis hypogaea</name>
    <name type="common">Peanut</name>
    <dbReference type="NCBI Taxonomy" id="3818"/>
    <lineage>
        <taxon>Eukaryota</taxon>
        <taxon>Viridiplantae</taxon>
        <taxon>Streptophyta</taxon>
        <taxon>Embryophyta</taxon>
        <taxon>Tracheophyta</taxon>
        <taxon>Spermatophyta</taxon>
        <taxon>Magnoliopsida</taxon>
        <taxon>eudicotyledons</taxon>
        <taxon>Gunneridae</taxon>
        <taxon>Pentapetalae</taxon>
        <taxon>rosids</taxon>
        <taxon>fabids</taxon>
        <taxon>Fabales</taxon>
        <taxon>Fabaceae</taxon>
        <taxon>Papilionoideae</taxon>
        <taxon>50 kb inversion clade</taxon>
        <taxon>dalbergioids sensu lato</taxon>
        <taxon>Dalbergieae</taxon>
        <taxon>Pterocarpus clade</taxon>
        <taxon>Arachis</taxon>
    </lineage>
</organism>